<keyword evidence="2" id="KW-1185">Reference proteome</keyword>
<dbReference type="EMBL" id="JAFNEN010000249">
    <property type="protein sequence ID" value="KAG8188095.1"/>
    <property type="molecule type" value="Genomic_DNA"/>
</dbReference>
<gene>
    <name evidence="1" type="ORF">JTE90_002450</name>
</gene>
<name>A0AAV6UUW7_9ARAC</name>
<dbReference type="AlphaFoldDB" id="A0AAV6UUW7"/>
<sequence length="77" mass="8420">MRVTSGIPQTVAVFVRAEFQISQVCGFILKCGVLSRSVPSPKLKTVHHGISNLSSTKEPRCDPMFRKVGSFAENGKK</sequence>
<evidence type="ECO:0000313" key="1">
    <source>
        <dbReference type="EMBL" id="KAG8188095.1"/>
    </source>
</evidence>
<dbReference type="Proteomes" id="UP000827092">
    <property type="component" value="Unassembled WGS sequence"/>
</dbReference>
<accession>A0AAV6UUW7</accession>
<proteinExistence type="predicted"/>
<protein>
    <submittedName>
        <fullName evidence="1">Uncharacterized protein</fullName>
    </submittedName>
</protein>
<evidence type="ECO:0000313" key="2">
    <source>
        <dbReference type="Proteomes" id="UP000827092"/>
    </source>
</evidence>
<comment type="caution">
    <text evidence="1">The sequence shown here is derived from an EMBL/GenBank/DDBJ whole genome shotgun (WGS) entry which is preliminary data.</text>
</comment>
<reference evidence="1 2" key="1">
    <citation type="journal article" date="2022" name="Nat. Ecol. Evol.">
        <title>A masculinizing supergene underlies an exaggerated male reproductive morph in a spider.</title>
        <authorList>
            <person name="Hendrickx F."/>
            <person name="De Corte Z."/>
            <person name="Sonet G."/>
            <person name="Van Belleghem S.M."/>
            <person name="Kostlbacher S."/>
            <person name="Vangestel C."/>
        </authorList>
    </citation>
    <scope>NUCLEOTIDE SEQUENCE [LARGE SCALE GENOMIC DNA]</scope>
    <source>
        <strain evidence="1">W744_W776</strain>
    </source>
</reference>
<organism evidence="1 2">
    <name type="scientific">Oedothorax gibbosus</name>
    <dbReference type="NCBI Taxonomy" id="931172"/>
    <lineage>
        <taxon>Eukaryota</taxon>
        <taxon>Metazoa</taxon>
        <taxon>Ecdysozoa</taxon>
        <taxon>Arthropoda</taxon>
        <taxon>Chelicerata</taxon>
        <taxon>Arachnida</taxon>
        <taxon>Araneae</taxon>
        <taxon>Araneomorphae</taxon>
        <taxon>Entelegynae</taxon>
        <taxon>Araneoidea</taxon>
        <taxon>Linyphiidae</taxon>
        <taxon>Erigoninae</taxon>
        <taxon>Oedothorax</taxon>
    </lineage>
</organism>